<reference evidence="2 3" key="1">
    <citation type="submission" date="2020-05" db="EMBL/GenBank/DDBJ databases">
        <title>Gimesia benthica sp. nov., a novel planctomycete isolated from a deep-sea water sample of the Northwest Indian Ocean.</title>
        <authorList>
            <person name="Wang J."/>
            <person name="Ruan C."/>
            <person name="Song L."/>
            <person name="Zhu Y."/>
            <person name="Li A."/>
            <person name="Zheng X."/>
            <person name="Wang L."/>
            <person name="Lu Z."/>
            <person name="Huang Y."/>
            <person name="Du W."/>
            <person name="Zhou Y."/>
            <person name="Huang L."/>
            <person name="Dai X."/>
        </authorList>
    </citation>
    <scope>NUCLEOTIDE SEQUENCE [LARGE SCALE GENOMIC DNA]</scope>
    <source>
        <strain evidence="2 3">YYQ-30</strain>
    </source>
</reference>
<evidence type="ECO:0000313" key="3">
    <source>
        <dbReference type="Proteomes" id="UP000572377"/>
    </source>
</evidence>
<dbReference type="EMBL" id="JABFBC010000001">
    <property type="protein sequence ID" value="NNU78934.1"/>
    <property type="molecule type" value="Genomic_DNA"/>
</dbReference>
<name>A0A849KZC7_9RHOB</name>
<proteinExistence type="predicted"/>
<organism evidence="2 3">
    <name type="scientific">Halovulum dunhuangense</name>
    <dbReference type="NCBI Taxonomy" id="1505036"/>
    <lineage>
        <taxon>Bacteria</taxon>
        <taxon>Pseudomonadati</taxon>
        <taxon>Pseudomonadota</taxon>
        <taxon>Alphaproteobacteria</taxon>
        <taxon>Rhodobacterales</taxon>
        <taxon>Paracoccaceae</taxon>
        <taxon>Halovulum</taxon>
    </lineage>
</organism>
<evidence type="ECO:0000256" key="1">
    <source>
        <dbReference type="SAM" id="Phobius"/>
    </source>
</evidence>
<sequence>MADDRLSRIREDEAKLAEHTRKSLVFWAVRWAIAGTGAVAIVVFTGDHHWLLPAAAAIAGVSLGVILVGASGNRKRLARARAEAEGRAHD</sequence>
<keyword evidence="1" id="KW-1133">Transmembrane helix</keyword>
<protein>
    <recommendedName>
        <fullName evidence="4">DUF202 domain-containing protein</fullName>
    </recommendedName>
</protein>
<feature type="transmembrane region" description="Helical" evidence="1">
    <location>
        <begin position="50"/>
        <end position="71"/>
    </location>
</feature>
<dbReference type="RefSeq" id="WP_171321486.1">
    <property type="nucleotide sequence ID" value="NZ_JABFBC010000001.1"/>
</dbReference>
<evidence type="ECO:0000313" key="2">
    <source>
        <dbReference type="EMBL" id="NNU78934.1"/>
    </source>
</evidence>
<gene>
    <name evidence="2" type="ORF">HMH01_00650</name>
</gene>
<keyword evidence="1" id="KW-0472">Membrane</keyword>
<keyword evidence="3" id="KW-1185">Reference proteome</keyword>
<accession>A0A849KZC7</accession>
<feature type="transmembrane region" description="Helical" evidence="1">
    <location>
        <begin position="24"/>
        <end position="44"/>
    </location>
</feature>
<dbReference type="Proteomes" id="UP000572377">
    <property type="component" value="Unassembled WGS sequence"/>
</dbReference>
<dbReference type="AlphaFoldDB" id="A0A849KZC7"/>
<evidence type="ECO:0008006" key="4">
    <source>
        <dbReference type="Google" id="ProtNLM"/>
    </source>
</evidence>
<comment type="caution">
    <text evidence="2">The sequence shown here is derived from an EMBL/GenBank/DDBJ whole genome shotgun (WGS) entry which is preliminary data.</text>
</comment>
<keyword evidence="1" id="KW-0812">Transmembrane</keyword>